<feature type="chain" id="PRO_5042087554" evidence="1">
    <location>
        <begin position="29"/>
        <end position="72"/>
    </location>
</feature>
<protein>
    <submittedName>
        <fullName evidence="2">Uncharacterized protein</fullName>
    </submittedName>
</protein>
<keyword evidence="3" id="KW-1185">Reference proteome</keyword>
<evidence type="ECO:0000313" key="2">
    <source>
        <dbReference type="EMBL" id="KAJ6427773.1"/>
    </source>
</evidence>
<dbReference type="AlphaFoldDB" id="A0AAD6KQV7"/>
<evidence type="ECO:0000256" key="1">
    <source>
        <dbReference type="SAM" id="SignalP"/>
    </source>
</evidence>
<feature type="signal peptide" evidence="1">
    <location>
        <begin position="1"/>
        <end position="28"/>
    </location>
</feature>
<accession>A0AAD6KQV7</accession>
<proteinExistence type="predicted"/>
<evidence type="ECO:0000313" key="3">
    <source>
        <dbReference type="Proteomes" id="UP001162972"/>
    </source>
</evidence>
<comment type="caution">
    <text evidence="2">The sequence shown here is derived from an EMBL/GenBank/DDBJ whole genome shotgun (WGS) entry which is preliminary data.</text>
</comment>
<reference evidence="2 3" key="1">
    <citation type="journal article" date="2023" name="Int. J. Mol. Sci.">
        <title>De Novo Assembly and Annotation of 11 Diverse Shrub Willow (Salix) Genomes Reveals Novel Gene Organization in Sex-Linked Regions.</title>
        <authorList>
            <person name="Hyden B."/>
            <person name="Feng K."/>
            <person name="Yates T.B."/>
            <person name="Jawdy S."/>
            <person name="Cereghino C."/>
            <person name="Smart L.B."/>
            <person name="Muchero W."/>
        </authorList>
    </citation>
    <scope>NUCLEOTIDE SEQUENCE [LARGE SCALE GENOMIC DNA]</scope>
    <source>
        <tissue evidence="2">Shoot tip</tissue>
    </source>
</reference>
<organism evidence="2 3">
    <name type="scientific">Salix udensis</name>
    <dbReference type="NCBI Taxonomy" id="889485"/>
    <lineage>
        <taxon>Eukaryota</taxon>
        <taxon>Viridiplantae</taxon>
        <taxon>Streptophyta</taxon>
        <taxon>Embryophyta</taxon>
        <taxon>Tracheophyta</taxon>
        <taxon>Spermatophyta</taxon>
        <taxon>Magnoliopsida</taxon>
        <taxon>eudicotyledons</taxon>
        <taxon>Gunneridae</taxon>
        <taxon>Pentapetalae</taxon>
        <taxon>rosids</taxon>
        <taxon>fabids</taxon>
        <taxon>Malpighiales</taxon>
        <taxon>Salicaceae</taxon>
        <taxon>Saliceae</taxon>
        <taxon>Salix</taxon>
    </lineage>
</organism>
<name>A0AAD6KQV7_9ROSI</name>
<sequence length="72" mass="7946">MSEISGGSRSVLLLFFLTLSLLFISGMSDDFIRVLCIFPFQVLAKEEKGRAARLKRNLFGGKLAPPSAKIEL</sequence>
<keyword evidence="1" id="KW-0732">Signal</keyword>
<dbReference type="EMBL" id="JAPFFJ010000005">
    <property type="protein sequence ID" value="KAJ6427773.1"/>
    <property type="molecule type" value="Genomic_DNA"/>
</dbReference>
<gene>
    <name evidence="2" type="ORF">OIU84_023217</name>
</gene>
<dbReference type="Proteomes" id="UP001162972">
    <property type="component" value="Chromosome 1"/>
</dbReference>